<gene>
    <name evidence="1" type="primary">g10050</name>
    <name evidence="1" type="ORF">NpPPO83_00010050</name>
</gene>
<evidence type="ECO:0000313" key="1">
    <source>
        <dbReference type="EMBL" id="GME22181.1"/>
    </source>
</evidence>
<name>A0ACB5RNT6_9PEZI</name>
<evidence type="ECO:0000313" key="2">
    <source>
        <dbReference type="Proteomes" id="UP001165186"/>
    </source>
</evidence>
<proteinExistence type="predicted"/>
<dbReference type="Proteomes" id="UP001165186">
    <property type="component" value="Unassembled WGS sequence"/>
</dbReference>
<comment type="caution">
    <text evidence="1">The sequence shown here is derived from an EMBL/GenBank/DDBJ whole genome shotgun (WGS) entry which is preliminary data.</text>
</comment>
<organism evidence="1 2">
    <name type="scientific">Neofusicoccum parvum</name>
    <dbReference type="NCBI Taxonomy" id="310453"/>
    <lineage>
        <taxon>Eukaryota</taxon>
        <taxon>Fungi</taxon>
        <taxon>Dikarya</taxon>
        <taxon>Ascomycota</taxon>
        <taxon>Pezizomycotina</taxon>
        <taxon>Dothideomycetes</taxon>
        <taxon>Dothideomycetes incertae sedis</taxon>
        <taxon>Botryosphaeriales</taxon>
        <taxon>Botryosphaeriaceae</taxon>
        <taxon>Neofusicoccum</taxon>
    </lineage>
</organism>
<accession>A0ACB5RNT6</accession>
<dbReference type="EMBL" id="BSXG01000002">
    <property type="protein sequence ID" value="GME22181.1"/>
    <property type="molecule type" value="Genomic_DNA"/>
</dbReference>
<protein>
    <submittedName>
        <fullName evidence="1">Uncharacterized protein</fullName>
    </submittedName>
</protein>
<keyword evidence="2" id="KW-1185">Reference proteome</keyword>
<sequence>MRIRVLAWRWIDEPLTAAFHTMDLHFRAAVALAPVSWSPRDPRRTRFENFFYNISVIEEGECCICVEVIDNSRYWDTTHISFACHVAIRSETVV</sequence>
<reference evidence="1" key="1">
    <citation type="submission" date="2024-09" db="EMBL/GenBank/DDBJ databases">
        <title>Draft Genome Sequences of Neofusicoccum parvum.</title>
        <authorList>
            <person name="Ashida A."/>
            <person name="Camagna M."/>
            <person name="Tanaka A."/>
            <person name="Takemoto D."/>
        </authorList>
    </citation>
    <scope>NUCLEOTIDE SEQUENCE</scope>
    <source>
        <strain evidence="1">PPO83</strain>
    </source>
</reference>